<dbReference type="CDD" id="cd16914">
    <property type="entry name" value="EcfT"/>
    <property type="match status" value="1"/>
</dbReference>
<dbReference type="RefSeq" id="WP_047259318.1">
    <property type="nucleotide sequence ID" value="NZ_CP011546.1"/>
</dbReference>
<reference evidence="8" key="2">
    <citation type="submission" date="2015-05" db="EMBL/GenBank/DDBJ databases">
        <title>Complete genome sequence of Corynebacterium uterequi DSM 45634, isolated from the uterus of a maiden mare.</title>
        <authorList>
            <person name="Ruckert C."/>
            <person name="Albersmeier A."/>
            <person name="Winkler A."/>
            <person name="Tauch A."/>
        </authorList>
    </citation>
    <scope>NUCLEOTIDE SEQUENCE [LARGE SCALE GENOMIC DNA]</scope>
    <source>
        <strain evidence="8">DSM 45634</strain>
    </source>
</reference>
<keyword evidence="8" id="KW-1185">Reference proteome</keyword>
<dbReference type="PANTHER" id="PTHR34857">
    <property type="entry name" value="SLL0384 PROTEIN"/>
    <property type="match status" value="1"/>
</dbReference>
<dbReference type="PATRIC" id="fig|1072256.5.peg.799"/>
<keyword evidence="4 6" id="KW-1133">Transmembrane helix</keyword>
<comment type="subcellular location">
    <subcellularLocation>
        <location evidence="1">Membrane</location>
        <topology evidence="1">Multi-pass membrane protein</topology>
    </subcellularLocation>
</comment>
<accession>A0A0G3HBP1</accession>
<sequence>MNVLEGVNPVAKVIALVVLTTPLMLSVDAVSAGIVLAATVLAAPLCGVGLLRLARRGAPIMVAAALASVSMALFGAPDGHVYLHLGLFHVTDNSLSLAVAIFVRVLAIGLPVVVLSAHIDATELGDGLAQILHLPHRFVIATVAGVRLIGLLRSDLASIRMARRARGLADDTGLKYWLTVSFGVLVSALRRSAKLATAMEARGFGRGTTRTWARPSRLRTRDVTLMVVASVIGFGSVAVAVAVGAARFLGVS</sequence>
<feature type="transmembrane region" description="Helical" evidence="6">
    <location>
        <begin position="96"/>
        <end position="117"/>
    </location>
</feature>
<name>A0A0G3HBP1_9CORY</name>
<dbReference type="GO" id="GO:0005886">
    <property type="term" value="C:plasma membrane"/>
    <property type="evidence" value="ECO:0007669"/>
    <property type="project" value="UniProtKB-ARBA"/>
</dbReference>
<evidence type="ECO:0000313" key="8">
    <source>
        <dbReference type="Proteomes" id="UP000035548"/>
    </source>
</evidence>
<evidence type="ECO:0000256" key="1">
    <source>
        <dbReference type="ARBA" id="ARBA00004141"/>
    </source>
</evidence>
<organism evidence="7 8">
    <name type="scientific">Corynebacterium uterequi</name>
    <dbReference type="NCBI Taxonomy" id="1072256"/>
    <lineage>
        <taxon>Bacteria</taxon>
        <taxon>Bacillati</taxon>
        <taxon>Actinomycetota</taxon>
        <taxon>Actinomycetes</taxon>
        <taxon>Mycobacteriales</taxon>
        <taxon>Corynebacteriaceae</taxon>
        <taxon>Corynebacterium</taxon>
    </lineage>
</organism>
<feature type="transmembrane region" description="Helical" evidence="6">
    <location>
        <begin position="58"/>
        <end position="76"/>
    </location>
</feature>
<keyword evidence="3 6" id="KW-0812">Transmembrane</keyword>
<dbReference type="KEGG" id="cut:CUTER_04025"/>
<keyword evidence="2" id="KW-1003">Cell membrane</keyword>
<feature type="transmembrane region" description="Helical" evidence="6">
    <location>
        <begin position="223"/>
        <end position="249"/>
    </location>
</feature>
<evidence type="ECO:0000313" key="7">
    <source>
        <dbReference type="EMBL" id="AKK10811.1"/>
    </source>
</evidence>
<dbReference type="InterPro" id="IPR051611">
    <property type="entry name" value="ECF_transporter_component"/>
</dbReference>
<evidence type="ECO:0000256" key="5">
    <source>
        <dbReference type="ARBA" id="ARBA00023136"/>
    </source>
</evidence>
<gene>
    <name evidence="7" type="ORF">CUTER_04025</name>
</gene>
<dbReference type="OrthoDB" id="6400at2"/>
<evidence type="ECO:0000256" key="2">
    <source>
        <dbReference type="ARBA" id="ARBA00022475"/>
    </source>
</evidence>
<reference evidence="7 8" key="1">
    <citation type="journal article" date="2015" name="Genome Announc.">
        <title>Virulence Factor Genes Detected in the Complete Genome Sequence of Corynebacterium uterequi DSM 45634, Isolated from the Uterus of a Maiden Mare.</title>
        <authorList>
            <person name="Ruckert C."/>
            <person name="Kriete M."/>
            <person name="Jaenicke S."/>
            <person name="Winkler A."/>
            <person name="Tauch A."/>
        </authorList>
    </citation>
    <scope>NUCLEOTIDE SEQUENCE [LARGE SCALE GENOMIC DNA]</scope>
    <source>
        <strain evidence="7 8">DSM 45634</strain>
    </source>
</reference>
<dbReference type="Proteomes" id="UP000035548">
    <property type="component" value="Chromosome"/>
</dbReference>
<proteinExistence type="predicted"/>
<dbReference type="EMBL" id="CP011546">
    <property type="protein sequence ID" value="AKK10811.1"/>
    <property type="molecule type" value="Genomic_DNA"/>
</dbReference>
<keyword evidence="5 6" id="KW-0472">Membrane</keyword>
<dbReference type="Pfam" id="PF02361">
    <property type="entry name" value="CbiQ"/>
    <property type="match status" value="1"/>
</dbReference>
<dbReference type="InterPro" id="IPR003339">
    <property type="entry name" value="ABC/ECF_trnsptr_transmembrane"/>
</dbReference>
<dbReference type="AlphaFoldDB" id="A0A0G3HBP1"/>
<evidence type="ECO:0000256" key="4">
    <source>
        <dbReference type="ARBA" id="ARBA00022989"/>
    </source>
</evidence>
<protein>
    <submittedName>
        <fullName evidence="7">ABC-type cobalt transport system, permease component CbiQ</fullName>
    </submittedName>
</protein>
<dbReference type="STRING" id="1072256.CUTER_04025"/>
<evidence type="ECO:0000256" key="3">
    <source>
        <dbReference type="ARBA" id="ARBA00022692"/>
    </source>
</evidence>
<dbReference type="PANTHER" id="PTHR34857:SF2">
    <property type="entry name" value="SLL0384 PROTEIN"/>
    <property type="match status" value="1"/>
</dbReference>
<feature type="transmembrane region" description="Helical" evidence="6">
    <location>
        <begin position="29"/>
        <end position="51"/>
    </location>
</feature>
<evidence type="ECO:0000256" key="6">
    <source>
        <dbReference type="SAM" id="Phobius"/>
    </source>
</evidence>